<gene>
    <name evidence="6" type="ordered locus">BLASA_4600</name>
</gene>
<protein>
    <submittedName>
        <fullName evidence="6">Putative Diguanylate cyclase/phosphodiesterase</fullName>
    </submittedName>
</protein>
<dbReference type="AlphaFoldDB" id="H6RRC0"/>
<reference evidence="7" key="2">
    <citation type="submission" date="2012-02" db="EMBL/GenBank/DDBJ databases">
        <title>Complete genome sequence of Blastococcus saxobsidens strain DD2.</title>
        <authorList>
            <person name="Genoscope."/>
        </authorList>
    </citation>
    <scope>NUCLEOTIDE SEQUENCE [LARGE SCALE GENOMIC DNA]</scope>
    <source>
        <strain evidence="7">DD2</strain>
    </source>
</reference>
<keyword evidence="3" id="KW-0472">Membrane</keyword>
<dbReference type="KEGG" id="bsd:BLASA_4600"/>
<keyword evidence="1 3" id="KW-0812">Transmembrane</keyword>
<feature type="transmembrane region" description="Helical" evidence="3">
    <location>
        <begin position="315"/>
        <end position="336"/>
    </location>
</feature>
<evidence type="ECO:0000259" key="5">
    <source>
        <dbReference type="PROSITE" id="PS50885"/>
    </source>
</evidence>
<accession>H6RRC0</accession>
<dbReference type="RefSeq" id="WP_014378269.1">
    <property type="nucleotide sequence ID" value="NC_016943.1"/>
</dbReference>
<dbReference type="EMBL" id="FO117623">
    <property type="protein sequence ID" value="CCG05402.1"/>
    <property type="molecule type" value="Genomic_DNA"/>
</dbReference>
<evidence type="ECO:0000256" key="4">
    <source>
        <dbReference type="SAM" id="SignalP"/>
    </source>
</evidence>
<dbReference type="GO" id="GO:0016020">
    <property type="term" value="C:membrane"/>
    <property type="evidence" value="ECO:0007669"/>
    <property type="project" value="InterPro"/>
</dbReference>
<feature type="domain" description="HAMP" evidence="5">
    <location>
        <begin position="338"/>
        <end position="389"/>
    </location>
</feature>
<dbReference type="eggNOG" id="COG5001">
    <property type="taxonomic scope" value="Bacteria"/>
</dbReference>
<dbReference type="Proteomes" id="UP000007517">
    <property type="component" value="Chromosome"/>
</dbReference>
<evidence type="ECO:0000313" key="7">
    <source>
        <dbReference type="Proteomes" id="UP000007517"/>
    </source>
</evidence>
<dbReference type="STRING" id="1146883.BLASA_4600"/>
<proteinExistence type="predicted"/>
<dbReference type="OrthoDB" id="23692at2"/>
<keyword evidence="2 3" id="KW-1133">Transmembrane helix</keyword>
<evidence type="ECO:0000256" key="2">
    <source>
        <dbReference type="ARBA" id="ARBA00022989"/>
    </source>
</evidence>
<reference evidence="6 7" key="1">
    <citation type="journal article" date="2012" name="J. Bacteriol.">
        <title>Genome Sequence of Blastococcus saxobsidens DD2, a Stone-Inhabiting Bacterium.</title>
        <authorList>
            <person name="Chouaia B."/>
            <person name="Crotti E."/>
            <person name="Brusetti L."/>
            <person name="Daffonchio D."/>
            <person name="Essoussi I."/>
            <person name="Nouioui I."/>
            <person name="Sbissi I."/>
            <person name="Ghodhbane-Gtari F."/>
            <person name="Gtari M."/>
            <person name="Vacherie B."/>
            <person name="Barbe V."/>
            <person name="Medigue C."/>
            <person name="Gury J."/>
            <person name="Pujic P."/>
            <person name="Normand P."/>
        </authorList>
    </citation>
    <scope>NUCLEOTIDE SEQUENCE [LARGE SCALE GENOMIC DNA]</scope>
    <source>
        <strain evidence="6 7">DD2</strain>
    </source>
</reference>
<name>H6RRC0_BLASD</name>
<dbReference type="HOGENOM" id="CLU_656660_0_0_11"/>
<feature type="signal peptide" evidence="4">
    <location>
        <begin position="1"/>
        <end position="28"/>
    </location>
</feature>
<dbReference type="InterPro" id="IPR003660">
    <property type="entry name" value="HAMP_dom"/>
</dbReference>
<evidence type="ECO:0000313" key="6">
    <source>
        <dbReference type="EMBL" id="CCG05402.1"/>
    </source>
</evidence>
<dbReference type="GO" id="GO:0007165">
    <property type="term" value="P:signal transduction"/>
    <property type="evidence" value="ECO:0007669"/>
    <property type="project" value="InterPro"/>
</dbReference>
<keyword evidence="7" id="KW-1185">Reference proteome</keyword>
<sequence length="418" mass="43567">MWRYLAALVLLPLVGVVVLAAAAAQARAAEAESAERAEAAVRALALLDAARSGAEREMMPILSLHVIDDPAAAAALGIPTSLLQAQRSTAMEQAERARELTDEALAQVPAGSIGARAADRAAADLAVLRNLSHSGELDVEEVYIGFLAVSTDLMAAQETAAAAATAEGVPGATLRAIRDVQTVAHLAQSASRQMPLYLGSLFTGGGDTIIGSRTAWQTAWLDYTDAQRQMDSLSQDPLVEQWRETRGSPAVTRVDGVLATGLGAGVARDMEIGDVVTLIFASQERSVLLTELVAAAVSEVQELVSADRERAHDRLQLVFVLGASLLAGSLLGAILLGHSVARALRLLAGQATQISEGSLVEVEVAGPREVRTVSAALGSAVAGLRRIQDQAQGYLLYRPMPAADAGALLRRSQPAGQA</sequence>
<evidence type="ECO:0000256" key="1">
    <source>
        <dbReference type="ARBA" id="ARBA00022692"/>
    </source>
</evidence>
<feature type="chain" id="PRO_5038413096" evidence="4">
    <location>
        <begin position="29"/>
        <end position="418"/>
    </location>
</feature>
<organism evidence="6 7">
    <name type="scientific">Blastococcus saxobsidens (strain DD2)</name>
    <dbReference type="NCBI Taxonomy" id="1146883"/>
    <lineage>
        <taxon>Bacteria</taxon>
        <taxon>Bacillati</taxon>
        <taxon>Actinomycetota</taxon>
        <taxon>Actinomycetes</taxon>
        <taxon>Geodermatophilales</taxon>
        <taxon>Geodermatophilaceae</taxon>
        <taxon>Blastococcus</taxon>
    </lineage>
</organism>
<evidence type="ECO:0000256" key="3">
    <source>
        <dbReference type="SAM" id="Phobius"/>
    </source>
</evidence>
<dbReference type="PROSITE" id="PS50885">
    <property type="entry name" value="HAMP"/>
    <property type="match status" value="1"/>
</dbReference>
<keyword evidence="4" id="KW-0732">Signal</keyword>